<reference evidence="1" key="1">
    <citation type="submission" date="2020-06" db="EMBL/GenBank/DDBJ databases">
        <title>Unique genomic features of the anaerobic methanotrophic archaea.</title>
        <authorList>
            <person name="Chadwick G.L."/>
            <person name="Skennerton C.T."/>
            <person name="Laso-Perez R."/>
            <person name="Leu A.O."/>
            <person name="Speth D.R."/>
            <person name="Yu H."/>
            <person name="Morgan-Lang C."/>
            <person name="Hatzenpichler R."/>
            <person name="Goudeau D."/>
            <person name="Malmstrom R."/>
            <person name="Brazelton W.J."/>
            <person name="Woyke T."/>
            <person name="Hallam S.J."/>
            <person name="Tyson G.W."/>
            <person name="Wegener G."/>
            <person name="Boetius A."/>
            <person name="Orphan V."/>
        </authorList>
    </citation>
    <scope>NUCLEOTIDE SEQUENCE</scope>
</reference>
<accession>A0A7G9YK87</accession>
<dbReference type="SUPFAM" id="SSF143011">
    <property type="entry name" value="RelE-like"/>
    <property type="match status" value="1"/>
</dbReference>
<dbReference type="EMBL" id="MT631342">
    <property type="protein sequence ID" value="QNO48421.1"/>
    <property type="molecule type" value="Genomic_DNA"/>
</dbReference>
<dbReference type="AlphaFoldDB" id="A0A7G9YK87"/>
<dbReference type="InterPro" id="IPR035093">
    <property type="entry name" value="RelE/ParE_toxin_dom_sf"/>
</dbReference>
<dbReference type="Gene3D" id="3.30.2310.20">
    <property type="entry name" value="RelE-like"/>
    <property type="match status" value="1"/>
</dbReference>
<organism evidence="1">
    <name type="scientific">Candidatus Methanogaster sp. ANME-2c ERB4</name>
    <dbReference type="NCBI Taxonomy" id="2759911"/>
    <lineage>
        <taxon>Archaea</taxon>
        <taxon>Methanobacteriati</taxon>
        <taxon>Methanobacteriota</taxon>
        <taxon>Stenosarchaea group</taxon>
        <taxon>Methanomicrobia</taxon>
        <taxon>Methanosarcinales</taxon>
        <taxon>ANME-2 cluster</taxon>
        <taxon>Candidatus Methanogasteraceae</taxon>
        <taxon>Candidatus Methanogaster</taxon>
    </lineage>
</organism>
<proteinExistence type="predicted"/>
<sequence>MSKAILLSKIAGKQLGSLPEDIRNKVKKALYSLSEPEKGGMLDTKKLKGVRGGADLFRLRIGNYRNFHATNYLPDLHENQRKSYALAHPTPH</sequence>
<evidence type="ECO:0000313" key="2">
    <source>
        <dbReference type="EMBL" id="QNO48488.1"/>
    </source>
</evidence>
<gene>
    <name evidence="1" type="ORF">CMAMEFPP_00006</name>
    <name evidence="2" type="ORF">HNMFFIKE_00002</name>
</gene>
<name>A0A7G9YK87_9EURY</name>
<evidence type="ECO:0000313" key="1">
    <source>
        <dbReference type="EMBL" id="QNO48421.1"/>
    </source>
</evidence>
<dbReference type="EMBL" id="MT631349">
    <property type="protein sequence ID" value="QNO48488.1"/>
    <property type="molecule type" value="Genomic_DNA"/>
</dbReference>
<protein>
    <submittedName>
        <fullName evidence="1">Uncharacterized protein</fullName>
    </submittedName>
</protein>